<sequence length="209" mass="24125">MYKNGIKRIFDFCLALVAILVLSPVILVVSVWLYIANNGADVFFIQERPGKGERIFKLYKFKSMTDEKDAEGNLLPDSVRLTKIGRFIRKTSIDELPQLLNVLKGDMSIIGPRPLLVSYLPYYNEKERLRHSIRPGITGLAQVKGRNTIAWDDRLQLDVYYAEHISFCLDIKIFFMSFYCVIASKNVSVETNQVETNLKEERMKKDHNV</sequence>
<keyword evidence="2" id="KW-0812">Transmembrane</keyword>
<dbReference type="PANTHER" id="PTHR30576">
    <property type="entry name" value="COLANIC BIOSYNTHESIS UDP-GLUCOSE LIPID CARRIER TRANSFERASE"/>
    <property type="match status" value="1"/>
</dbReference>
<comment type="caution">
    <text evidence="4">The sequence shown here is derived from an EMBL/GenBank/DDBJ whole genome shotgun (WGS) entry which is preliminary data.</text>
</comment>
<comment type="similarity">
    <text evidence="1">Belongs to the bacterial sugar transferase family.</text>
</comment>
<dbReference type="InterPro" id="IPR003362">
    <property type="entry name" value="Bact_transf"/>
</dbReference>
<evidence type="ECO:0000313" key="5">
    <source>
        <dbReference type="Proteomes" id="UP000030130"/>
    </source>
</evidence>
<evidence type="ECO:0000256" key="2">
    <source>
        <dbReference type="SAM" id="Phobius"/>
    </source>
</evidence>
<keyword evidence="2" id="KW-1133">Transmembrane helix</keyword>
<organism evidence="4 5">
    <name type="scientific">Porphyromonas gulae</name>
    <dbReference type="NCBI Taxonomy" id="111105"/>
    <lineage>
        <taxon>Bacteria</taxon>
        <taxon>Pseudomonadati</taxon>
        <taxon>Bacteroidota</taxon>
        <taxon>Bacteroidia</taxon>
        <taxon>Bacteroidales</taxon>
        <taxon>Porphyromonadaceae</taxon>
        <taxon>Porphyromonas</taxon>
    </lineage>
</organism>
<protein>
    <submittedName>
        <fullName evidence="4">Sugar transferase</fullName>
    </submittedName>
</protein>
<evidence type="ECO:0000256" key="1">
    <source>
        <dbReference type="ARBA" id="ARBA00006464"/>
    </source>
</evidence>
<dbReference type="Proteomes" id="UP000030130">
    <property type="component" value="Unassembled WGS sequence"/>
</dbReference>
<dbReference type="OrthoDB" id="9808602at2"/>
<evidence type="ECO:0000313" key="4">
    <source>
        <dbReference type="EMBL" id="KGN84513.1"/>
    </source>
</evidence>
<dbReference type="GeneID" id="57238857"/>
<dbReference type="EMBL" id="JRAI01000069">
    <property type="protein sequence ID" value="KGN84513.1"/>
    <property type="molecule type" value="Genomic_DNA"/>
</dbReference>
<dbReference type="GO" id="GO:0016780">
    <property type="term" value="F:phosphotransferase activity, for other substituted phosphate groups"/>
    <property type="evidence" value="ECO:0007669"/>
    <property type="project" value="TreeGrafter"/>
</dbReference>
<gene>
    <name evidence="4" type="ORF">HR08_08725</name>
</gene>
<dbReference type="RefSeq" id="WP_018966074.1">
    <property type="nucleotide sequence ID" value="NZ_JASBZW010000034.1"/>
</dbReference>
<accession>A0A099X1P3</accession>
<dbReference type="Pfam" id="PF02397">
    <property type="entry name" value="Bac_transf"/>
    <property type="match status" value="1"/>
</dbReference>
<dbReference type="PANTHER" id="PTHR30576:SF8">
    <property type="entry name" value="UNDECAPRENYL-PHOSPHATE GALACTOSE PHOSPHOTRANSFERASE"/>
    <property type="match status" value="1"/>
</dbReference>
<proteinExistence type="inferred from homology"/>
<evidence type="ECO:0000259" key="3">
    <source>
        <dbReference type="Pfam" id="PF02397"/>
    </source>
</evidence>
<dbReference type="STRING" id="111105.HR09_02635"/>
<feature type="transmembrane region" description="Helical" evidence="2">
    <location>
        <begin position="12"/>
        <end position="35"/>
    </location>
</feature>
<dbReference type="eggNOG" id="COG2148">
    <property type="taxonomic scope" value="Bacteria"/>
</dbReference>
<keyword evidence="4" id="KW-0808">Transferase</keyword>
<dbReference type="AlphaFoldDB" id="A0A099X1P3"/>
<reference evidence="4 5" key="1">
    <citation type="submission" date="2014-08" db="EMBL/GenBank/DDBJ databases">
        <title>Porphyromonas gulae strain:COT-052_OH1451 Genome sequencing.</title>
        <authorList>
            <person name="Wallis C."/>
            <person name="Deusch O."/>
            <person name="O'Flynn C."/>
            <person name="Davis I."/>
            <person name="Jospin G."/>
            <person name="Darling A.E."/>
            <person name="Coil D.A."/>
            <person name="Alexiev A."/>
            <person name="Horsfall A."/>
            <person name="Kirkwood N."/>
            <person name="Harris S."/>
            <person name="Eisen J.A."/>
        </authorList>
    </citation>
    <scope>NUCLEOTIDE SEQUENCE [LARGE SCALE GENOMIC DNA]</scope>
    <source>
        <strain evidence="5">COT-052 OH1451</strain>
    </source>
</reference>
<name>A0A099X1P3_9PORP</name>
<feature type="domain" description="Bacterial sugar transferase" evidence="3">
    <location>
        <begin position="7"/>
        <end position="182"/>
    </location>
</feature>
<keyword evidence="2" id="KW-0472">Membrane</keyword>